<comment type="caution">
    <text evidence="11">The sequence shown here is derived from an EMBL/GenBank/DDBJ whole genome shotgun (WGS) entry which is preliminary data.</text>
</comment>
<feature type="binding site" evidence="6">
    <location>
        <position position="35"/>
    </location>
    <ligand>
        <name>NAD(+)</name>
        <dbReference type="ChEBI" id="CHEBI:57540"/>
    </ligand>
</feature>
<keyword evidence="3 9" id="KW-0560">Oxidoreductase</keyword>
<dbReference type="InterPro" id="IPR020829">
    <property type="entry name" value="GlycerAld_3-P_DH_cat"/>
</dbReference>
<dbReference type="EMBL" id="JADKFW010000004">
    <property type="protein sequence ID" value="MBK9717509.1"/>
    <property type="molecule type" value="Genomic_DNA"/>
</dbReference>
<dbReference type="PIRSF" id="PIRSF000149">
    <property type="entry name" value="GAP_DH"/>
    <property type="match status" value="1"/>
</dbReference>
<evidence type="ECO:0000256" key="4">
    <source>
        <dbReference type="PIRSR" id="PIRSR000149-1"/>
    </source>
</evidence>
<name>A0A9D7S8V8_9BACT</name>
<dbReference type="Pfam" id="PF02800">
    <property type="entry name" value="Gp_dh_C"/>
    <property type="match status" value="1"/>
</dbReference>
<evidence type="ECO:0000256" key="8">
    <source>
        <dbReference type="RuleBase" id="RU000397"/>
    </source>
</evidence>
<dbReference type="Proteomes" id="UP000808349">
    <property type="component" value="Unassembled WGS sequence"/>
</dbReference>
<dbReference type="PROSITE" id="PS00071">
    <property type="entry name" value="GAPDH"/>
    <property type="match status" value="1"/>
</dbReference>
<feature type="binding site" evidence="6">
    <location>
        <begin position="13"/>
        <end position="14"/>
    </location>
    <ligand>
        <name>NAD(+)</name>
        <dbReference type="ChEBI" id="CHEBI:57540"/>
    </ligand>
</feature>
<dbReference type="Gene3D" id="3.30.360.10">
    <property type="entry name" value="Dihydrodipicolinate Reductase, domain 2"/>
    <property type="match status" value="1"/>
</dbReference>
<dbReference type="EC" id="1.2.1.-" evidence="9"/>
<evidence type="ECO:0000256" key="1">
    <source>
        <dbReference type="ARBA" id="ARBA00007406"/>
    </source>
</evidence>
<feature type="binding site" evidence="5">
    <location>
        <begin position="211"/>
        <end position="212"/>
    </location>
    <ligand>
        <name>D-glyceraldehyde 3-phosphate</name>
        <dbReference type="ChEBI" id="CHEBI:59776"/>
    </ligand>
</feature>
<comment type="subunit">
    <text evidence="2">Homotetramer.</text>
</comment>
<feature type="binding site" evidence="6">
    <location>
        <position position="315"/>
    </location>
    <ligand>
        <name>NAD(+)</name>
        <dbReference type="ChEBI" id="CHEBI:57540"/>
    </ligand>
</feature>
<dbReference type="PRINTS" id="PR00078">
    <property type="entry name" value="G3PDHDRGNASE"/>
</dbReference>
<keyword evidence="6" id="KW-0520">NAD</keyword>
<feature type="domain" description="Glyceraldehyde 3-phosphate dehydrogenase NAD(P) binding" evidence="10">
    <location>
        <begin position="4"/>
        <end position="153"/>
    </location>
</feature>
<evidence type="ECO:0000256" key="9">
    <source>
        <dbReference type="RuleBase" id="RU361160"/>
    </source>
</evidence>
<organism evidence="11 12">
    <name type="scientific">Candidatus Defluviibacterium haderslevense</name>
    <dbReference type="NCBI Taxonomy" id="2981993"/>
    <lineage>
        <taxon>Bacteria</taxon>
        <taxon>Pseudomonadati</taxon>
        <taxon>Bacteroidota</taxon>
        <taxon>Saprospiria</taxon>
        <taxon>Saprospirales</taxon>
        <taxon>Saprospiraceae</taxon>
        <taxon>Candidatus Defluviibacterium</taxon>
    </lineage>
</organism>
<dbReference type="InterPro" id="IPR006424">
    <property type="entry name" value="Glyceraldehyde-3-P_DH_1"/>
</dbReference>
<dbReference type="Pfam" id="PF00044">
    <property type="entry name" value="Gp_dh_N"/>
    <property type="match status" value="1"/>
</dbReference>
<evidence type="ECO:0000259" key="10">
    <source>
        <dbReference type="SMART" id="SM00846"/>
    </source>
</evidence>
<dbReference type="InterPro" id="IPR020828">
    <property type="entry name" value="GlycerAld_3-P_DH_NAD(P)-bd"/>
</dbReference>
<dbReference type="GO" id="GO:0016620">
    <property type="term" value="F:oxidoreductase activity, acting on the aldehyde or oxo group of donors, NAD or NADP as acceptor"/>
    <property type="evidence" value="ECO:0007669"/>
    <property type="project" value="InterPro"/>
</dbReference>
<dbReference type="AlphaFoldDB" id="A0A9D7S8V8"/>
<reference evidence="11 12" key="1">
    <citation type="submission" date="2020-10" db="EMBL/GenBank/DDBJ databases">
        <title>Connecting structure to function with the recovery of over 1000 high-quality activated sludge metagenome-assembled genomes encoding full-length rRNA genes using long-read sequencing.</title>
        <authorList>
            <person name="Singleton C.M."/>
            <person name="Petriglieri F."/>
            <person name="Kristensen J.M."/>
            <person name="Kirkegaard R.H."/>
            <person name="Michaelsen T.Y."/>
            <person name="Andersen M.H."/>
            <person name="Karst S.M."/>
            <person name="Dueholm M.S."/>
            <person name="Nielsen P.H."/>
            <person name="Albertsen M."/>
        </authorList>
    </citation>
    <scope>NUCLEOTIDE SEQUENCE [LARGE SCALE GENOMIC DNA]</scope>
    <source>
        <strain evidence="11">Ribe_18-Q3-R11-54_BAT3C.373</strain>
    </source>
</reference>
<evidence type="ECO:0000256" key="2">
    <source>
        <dbReference type="ARBA" id="ARBA00011881"/>
    </source>
</evidence>
<dbReference type="CDD" id="cd05214">
    <property type="entry name" value="GAPDH_I_N"/>
    <property type="match status" value="1"/>
</dbReference>
<dbReference type="GO" id="GO:0051287">
    <property type="term" value="F:NAD binding"/>
    <property type="evidence" value="ECO:0007669"/>
    <property type="project" value="InterPro"/>
</dbReference>
<dbReference type="SUPFAM" id="SSF55347">
    <property type="entry name" value="Glyceraldehyde-3-phosphate dehydrogenase-like, C-terminal domain"/>
    <property type="match status" value="1"/>
</dbReference>
<dbReference type="NCBIfam" id="TIGR01534">
    <property type="entry name" value="GAPDH-I"/>
    <property type="match status" value="1"/>
</dbReference>
<feature type="binding site" evidence="6">
    <location>
        <position position="121"/>
    </location>
    <ligand>
        <name>NAD(+)</name>
        <dbReference type="ChEBI" id="CHEBI:57540"/>
    </ligand>
</feature>
<dbReference type="GO" id="GO:0006006">
    <property type="term" value="P:glucose metabolic process"/>
    <property type="evidence" value="ECO:0007669"/>
    <property type="project" value="InterPro"/>
</dbReference>
<feature type="binding site" evidence="5">
    <location>
        <begin position="152"/>
        <end position="154"/>
    </location>
    <ligand>
        <name>D-glyceraldehyde 3-phosphate</name>
        <dbReference type="ChEBI" id="CHEBI:59776"/>
    </ligand>
</feature>
<protein>
    <recommendedName>
        <fullName evidence="9">Glyceraldehyde-3-phosphate dehydrogenase</fullName>
        <ecNumber evidence="9">1.2.1.-</ecNumber>
    </recommendedName>
</protein>
<evidence type="ECO:0000256" key="7">
    <source>
        <dbReference type="PIRSR" id="PIRSR000149-4"/>
    </source>
</evidence>
<dbReference type="SUPFAM" id="SSF51735">
    <property type="entry name" value="NAD(P)-binding Rossmann-fold domains"/>
    <property type="match status" value="1"/>
</dbReference>
<dbReference type="SMART" id="SM00846">
    <property type="entry name" value="Gp_dh_N"/>
    <property type="match status" value="1"/>
</dbReference>
<evidence type="ECO:0000256" key="6">
    <source>
        <dbReference type="PIRSR" id="PIRSR000149-3"/>
    </source>
</evidence>
<keyword evidence="6" id="KW-0547">Nucleotide-binding</keyword>
<evidence type="ECO:0000256" key="3">
    <source>
        <dbReference type="ARBA" id="ARBA00023002"/>
    </source>
</evidence>
<gene>
    <name evidence="11" type="primary">gap</name>
    <name evidence="11" type="ORF">IPO85_08350</name>
</gene>
<evidence type="ECO:0000313" key="12">
    <source>
        <dbReference type="Proteomes" id="UP000808349"/>
    </source>
</evidence>
<proteinExistence type="inferred from homology"/>
<dbReference type="FunFam" id="3.30.360.10:FF:000002">
    <property type="entry name" value="Glyceraldehyde-3-phosphate dehydrogenase"/>
    <property type="match status" value="1"/>
</dbReference>
<feature type="binding site" evidence="5">
    <location>
        <position position="183"/>
    </location>
    <ligand>
        <name>D-glyceraldehyde 3-phosphate</name>
        <dbReference type="ChEBI" id="CHEBI:59776"/>
    </ligand>
</feature>
<dbReference type="InterPro" id="IPR036291">
    <property type="entry name" value="NAD(P)-bd_dom_sf"/>
</dbReference>
<accession>A0A9D7S8V8</accession>
<dbReference type="InterPro" id="IPR020830">
    <property type="entry name" value="GlycerAld_3-P_DH_AS"/>
</dbReference>
<feature type="site" description="Activates thiol group during catalysis" evidence="7">
    <location>
        <position position="180"/>
    </location>
</feature>
<evidence type="ECO:0000313" key="11">
    <source>
        <dbReference type="EMBL" id="MBK9717509.1"/>
    </source>
</evidence>
<dbReference type="FunFam" id="3.40.50.720:FF:000001">
    <property type="entry name" value="Glyceraldehyde-3-phosphate dehydrogenase"/>
    <property type="match status" value="1"/>
</dbReference>
<dbReference type="CDD" id="cd18126">
    <property type="entry name" value="GAPDH_I_C"/>
    <property type="match status" value="1"/>
</dbReference>
<dbReference type="PANTHER" id="PTHR43148">
    <property type="entry name" value="GLYCERALDEHYDE-3-PHOSPHATE DEHYDROGENASE 2"/>
    <property type="match status" value="1"/>
</dbReference>
<feature type="binding site" evidence="5">
    <location>
        <position position="234"/>
    </location>
    <ligand>
        <name>D-glyceraldehyde 3-phosphate</name>
        <dbReference type="ChEBI" id="CHEBI:59776"/>
    </ligand>
</feature>
<dbReference type="Gene3D" id="3.40.50.720">
    <property type="entry name" value="NAD(P)-binding Rossmann-like Domain"/>
    <property type="match status" value="1"/>
</dbReference>
<dbReference type="InterPro" id="IPR020831">
    <property type="entry name" value="GlycerAld/Erythrose_P_DH"/>
</dbReference>
<comment type="similarity">
    <text evidence="1 8">Belongs to the glyceraldehyde-3-phosphate dehydrogenase family.</text>
</comment>
<dbReference type="GO" id="GO:0050661">
    <property type="term" value="F:NADP binding"/>
    <property type="evidence" value="ECO:0007669"/>
    <property type="project" value="InterPro"/>
</dbReference>
<feature type="active site" description="Nucleophile" evidence="4">
    <location>
        <position position="153"/>
    </location>
</feature>
<sequence>MMKKRVAINGFGRIGRLTCRQLLHYPDIEVVAVNDLTDIPTLAHLFKYDTAHRKYQGEVHAGADFIEIDGQQIKALAQKDPLLLPRKDLNIDIVLECTGIYLTHDTAHQHIQAGAKKVILSAPPKDSSIPIFVLGVNDTELSVTSDIISNASCTTNCLSPLIKIINDTWGIKMATMNTIHAYTQDQRLQDAPHKDLRRARAAAMSIIPTSTGAAKAVEQVYPDIKGKLFASSYRVPVITGSLIELFCVLNSEVTVQDINNRFQLASTTTHQGLIEFNLDPLVSTDISGTPLSAVFDAELTEAQGNYIKIVAWYDNEAGYSNRLANMCSRLAKLLA</sequence>
<evidence type="ECO:0000256" key="5">
    <source>
        <dbReference type="PIRSR" id="PIRSR000149-2"/>
    </source>
</evidence>